<dbReference type="EC" id="3.1.1.32" evidence="15"/>
<evidence type="ECO:0000313" key="17">
    <source>
        <dbReference type="Proteomes" id="UP001621964"/>
    </source>
</evidence>
<evidence type="ECO:0000256" key="10">
    <source>
        <dbReference type="ARBA" id="ARBA00022837"/>
    </source>
</evidence>
<dbReference type="EMBL" id="JBJGEB010000003">
    <property type="protein sequence ID" value="MFK7641775.1"/>
    <property type="molecule type" value="Genomic_DNA"/>
</dbReference>
<keyword evidence="6" id="KW-0812">Transmembrane</keyword>
<evidence type="ECO:0000256" key="15">
    <source>
        <dbReference type="RuleBase" id="RU366027"/>
    </source>
</evidence>
<dbReference type="EC" id="3.1.1.4" evidence="15"/>
<comment type="function">
    <text evidence="15">Hydrolysis of phosphatidylcholine with phospholipase A2 (EC 3.1.1.4) and phospholipase A1 (EC 3.1.1.32) activities.</text>
</comment>
<proteinExistence type="inferred from homology"/>
<comment type="subcellular location">
    <subcellularLocation>
        <location evidence="15">Cell outer membrane</location>
        <topology evidence="15">Multi-pass membrane protein</topology>
    </subcellularLocation>
    <text evidence="15">One of the very few enzymes located there.</text>
</comment>
<keyword evidence="7 15" id="KW-0479">Metal-binding</keyword>
<comment type="subunit">
    <text evidence="4 15">Homodimer; dimerization is reversible, and the dimeric form is the active one.</text>
</comment>
<keyword evidence="11 15" id="KW-0442">Lipid degradation</keyword>
<keyword evidence="10 15" id="KW-0106">Calcium</keyword>
<dbReference type="CDD" id="cd00541">
    <property type="entry name" value="OMPLA"/>
    <property type="match status" value="1"/>
</dbReference>
<dbReference type="PRINTS" id="PR01486">
    <property type="entry name" value="PHPHLIPASEA1"/>
</dbReference>
<dbReference type="Gene3D" id="2.40.230.10">
    <property type="entry name" value="Phospholipase A1"/>
    <property type="match status" value="1"/>
</dbReference>
<protein>
    <recommendedName>
        <fullName evidence="15">Phospholipase A1</fullName>
        <ecNumber evidence="15">3.1.1.32</ecNumber>
        <ecNumber evidence="15">3.1.1.4</ecNumber>
    </recommendedName>
    <alternativeName>
        <fullName evidence="15">Phosphatidylcholine 1-acylhydrolase</fullName>
    </alternativeName>
</protein>
<comment type="catalytic activity">
    <reaction evidence="1 15">
        <text>a 1,2-diacyl-sn-glycero-3-phosphocholine + H2O = a 2-acyl-sn-glycero-3-phosphocholine + a fatty acid + H(+)</text>
        <dbReference type="Rhea" id="RHEA:18689"/>
        <dbReference type="ChEBI" id="CHEBI:15377"/>
        <dbReference type="ChEBI" id="CHEBI:15378"/>
        <dbReference type="ChEBI" id="CHEBI:28868"/>
        <dbReference type="ChEBI" id="CHEBI:57643"/>
        <dbReference type="ChEBI" id="CHEBI:57875"/>
        <dbReference type="EC" id="3.1.1.32"/>
    </reaction>
</comment>
<keyword evidence="9 15" id="KW-0378">Hydrolase</keyword>
<evidence type="ECO:0000256" key="8">
    <source>
        <dbReference type="ARBA" id="ARBA00022729"/>
    </source>
</evidence>
<accession>A0ABW8Q2J0</accession>
<dbReference type="Pfam" id="PF02253">
    <property type="entry name" value="PLA1"/>
    <property type="match status" value="1"/>
</dbReference>
<reference evidence="16 17" key="1">
    <citation type="submission" date="2024-11" db="EMBL/GenBank/DDBJ databases">
        <authorList>
            <person name="Mikucki A.G."/>
            <person name="Kahler C.M."/>
        </authorList>
    </citation>
    <scope>NUCLEOTIDE SEQUENCE [LARGE SCALE GENOMIC DNA]</scope>
    <source>
        <strain evidence="16 17">EXNM717</strain>
    </source>
</reference>
<keyword evidence="17" id="KW-1185">Reference proteome</keyword>
<evidence type="ECO:0000256" key="2">
    <source>
        <dbReference type="ARBA" id="ARBA00001604"/>
    </source>
</evidence>
<dbReference type="Proteomes" id="UP001621964">
    <property type="component" value="Unassembled WGS sequence"/>
</dbReference>
<dbReference type="InterPro" id="IPR003187">
    <property type="entry name" value="PLipase_A1"/>
</dbReference>
<dbReference type="RefSeq" id="WP_405385676.1">
    <property type="nucleotide sequence ID" value="NZ_JBJGEB010000003.1"/>
</dbReference>
<keyword evidence="5" id="KW-1134">Transmembrane beta strand</keyword>
<sequence length="374" mass="42310">MVLGAGFAVLSPMSWAADAALQCTTVEDNALRLACYDKVYAAQLPPVKPLPAATEKAEVKTPVDLKKTVSEGLEKKEAVIVFDKPEHNVAEEDLHKAAESYSPLSAMYDLDKNDTRGILSVREHNPMYLLPVWYNSSPNYSPHSPTRGTTSAERFSEQKRAEVKMQVSFKSKIAEDLFKSRADLWFGYTQKSDWQIYNQGRKSAPFRNTDYEPEIFLTQPVKADLPFGGKLRMIGAGFLHTSNGQSRPESRSWNRVYTMAGMEWGRLTLVPRLWLPVFDKSNDDNDNPDIKDYMGYGDLKVQYRLDDKKNIYSVWRYNPKIGHGAVEAAYTFPLKGRLKGVVRGFHGYGESLIDYNHKQNGIGIGLMFNDWDGI</sequence>
<dbReference type="PANTHER" id="PTHR40457">
    <property type="entry name" value="PHOSPHOLIPASE A1"/>
    <property type="match status" value="1"/>
</dbReference>
<evidence type="ECO:0000256" key="14">
    <source>
        <dbReference type="ARBA" id="ARBA00023237"/>
    </source>
</evidence>
<keyword evidence="12 15" id="KW-0443">Lipid metabolism</keyword>
<evidence type="ECO:0000313" key="16">
    <source>
        <dbReference type="EMBL" id="MFK7641775.1"/>
    </source>
</evidence>
<gene>
    <name evidence="16" type="ORF">ACI43T_04580</name>
</gene>
<evidence type="ECO:0000256" key="13">
    <source>
        <dbReference type="ARBA" id="ARBA00023136"/>
    </source>
</evidence>
<evidence type="ECO:0000256" key="6">
    <source>
        <dbReference type="ARBA" id="ARBA00022692"/>
    </source>
</evidence>
<dbReference type="SUPFAM" id="SSF56931">
    <property type="entry name" value="Outer membrane phospholipase A (OMPLA)"/>
    <property type="match status" value="1"/>
</dbReference>
<keyword evidence="8 15" id="KW-0732">Signal</keyword>
<evidence type="ECO:0000256" key="7">
    <source>
        <dbReference type="ARBA" id="ARBA00022723"/>
    </source>
</evidence>
<evidence type="ECO:0000256" key="9">
    <source>
        <dbReference type="ARBA" id="ARBA00022801"/>
    </source>
</evidence>
<evidence type="ECO:0000256" key="4">
    <source>
        <dbReference type="ARBA" id="ARBA00011702"/>
    </source>
</evidence>
<comment type="caution">
    <text evidence="16">The sequence shown here is derived from an EMBL/GenBank/DDBJ whole genome shotgun (WGS) entry which is preliminary data.</text>
</comment>
<feature type="signal peptide" evidence="15">
    <location>
        <begin position="1"/>
        <end position="16"/>
    </location>
</feature>
<evidence type="ECO:0000256" key="5">
    <source>
        <dbReference type="ARBA" id="ARBA00022452"/>
    </source>
</evidence>
<comment type="similarity">
    <text evidence="3 15">Belongs to the phospholipase A1 family.</text>
</comment>
<keyword evidence="13" id="KW-0472">Membrane</keyword>
<evidence type="ECO:0000256" key="1">
    <source>
        <dbReference type="ARBA" id="ARBA00000111"/>
    </source>
</evidence>
<evidence type="ECO:0000256" key="3">
    <source>
        <dbReference type="ARBA" id="ARBA00010525"/>
    </source>
</evidence>
<name>A0ABW8Q2J0_9NEIS</name>
<evidence type="ECO:0000256" key="12">
    <source>
        <dbReference type="ARBA" id="ARBA00023098"/>
    </source>
</evidence>
<comment type="cofactor">
    <cofactor evidence="15">
        <name>Ca(2+)</name>
        <dbReference type="ChEBI" id="CHEBI:29108"/>
    </cofactor>
    <text evidence="15">Binds 1 Ca(2+) ion per monomer. In the dimeric form the Ca(2+) is bound by different amino acids with binding of each Ca(2+) shared with ligands coming from each monomer. The Ca(2+) ion may have a role in catalysis.</text>
</comment>
<evidence type="ECO:0000256" key="11">
    <source>
        <dbReference type="ARBA" id="ARBA00022963"/>
    </source>
</evidence>
<dbReference type="InterPro" id="IPR036541">
    <property type="entry name" value="PLipase_A1_sf"/>
</dbReference>
<comment type="catalytic activity">
    <reaction evidence="2 15">
        <text>a 1,2-diacyl-sn-glycero-3-phosphocholine + H2O = a 1-acyl-sn-glycero-3-phosphocholine + a fatty acid + H(+)</text>
        <dbReference type="Rhea" id="RHEA:15801"/>
        <dbReference type="ChEBI" id="CHEBI:15377"/>
        <dbReference type="ChEBI" id="CHEBI:15378"/>
        <dbReference type="ChEBI" id="CHEBI:28868"/>
        <dbReference type="ChEBI" id="CHEBI:57643"/>
        <dbReference type="ChEBI" id="CHEBI:58168"/>
        <dbReference type="EC" id="3.1.1.4"/>
    </reaction>
</comment>
<keyword evidence="14 15" id="KW-0998">Cell outer membrane</keyword>
<dbReference type="PANTHER" id="PTHR40457:SF1">
    <property type="entry name" value="PHOSPHOLIPASE A1"/>
    <property type="match status" value="1"/>
</dbReference>
<organism evidence="16 17">
    <name type="scientific">Neisseria oralis</name>
    <dbReference type="NCBI Taxonomy" id="1107316"/>
    <lineage>
        <taxon>Bacteria</taxon>
        <taxon>Pseudomonadati</taxon>
        <taxon>Pseudomonadota</taxon>
        <taxon>Betaproteobacteria</taxon>
        <taxon>Neisseriales</taxon>
        <taxon>Neisseriaceae</taxon>
        <taxon>Neisseria</taxon>
    </lineage>
</organism>
<feature type="chain" id="PRO_5044981712" description="Phospholipase A1" evidence="15">
    <location>
        <begin position="17"/>
        <end position="374"/>
    </location>
</feature>